<dbReference type="InterPro" id="IPR029062">
    <property type="entry name" value="Class_I_gatase-like"/>
</dbReference>
<name>A0A0F9HQK8_9ZZZZ</name>
<gene>
    <name evidence="5" type="ORF">LCGC14_1673810</name>
</gene>
<dbReference type="EMBL" id="LAZR01014407">
    <property type="protein sequence ID" value="KKM17636.1"/>
    <property type="molecule type" value="Genomic_DNA"/>
</dbReference>
<dbReference type="Pfam" id="PF12833">
    <property type="entry name" value="HTH_18"/>
    <property type="match status" value="1"/>
</dbReference>
<dbReference type="Pfam" id="PF01965">
    <property type="entry name" value="DJ-1_PfpI"/>
    <property type="match status" value="1"/>
</dbReference>
<dbReference type="PANTHER" id="PTHR43130:SF3">
    <property type="entry name" value="HTH-TYPE TRANSCRIPTIONAL REGULATOR RV1931C"/>
    <property type="match status" value="1"/>
</dbReference>
<sequence length="336" mass="37850">MTEKNTNPPLNIAIAVYPHLLVTSLTLPIEMLRAGEAFAKGHLDKQSFRPLAINLVAKNAEFIPTRAGLAIIPDCITTNAPYSDLIIVPGIWRNPRPVVRTNQGVVDWLSESFSAGSHIIGVGTGNCLVAEAGLLDGHPATTHWHYANQFSHDYPLVRLKPDFFITQSERMYTVASLNALADVIVHIISQYYGKAAAQHVERNFSHEIRKPYEDQRYLEGAVDRHPDELIAQIQFWLKTNLATELNLQEVASQFSLSYRTFTRRFRAATNQSPIEYWQQLRVESAKELLASSNLSIQEVALEVGYNDQGHLTRVFKKVLSQTPSGYRKVVRRKLFG</sequence>
<evidence type="ECO:0000256" key="2">
    <source>
        <dbReference type="ARBA" id="ARBA00023125"/>
    </source>
</evidence>
<keyword evidence="1" id="KW-0805">Transcription regulation</keyword>
<dbReference type="InterPro" id="IPR009057">
    <property type="entry name" value="Homeodomain-like_sf"/>
</dbReference>
<organism evidence="5">
    <name type="scientific">marine sediment metagenome</name>
    <dbReference type="NCBI Taxonomy" id="412755"/>
    <lineage>
        <taxon>unclassified sequences</taxon>
        <taxon>metagenomes</taxon>
        <taxon>ecological metagenomes</taxon>
    </lineage>
</organism>
<evidence type="ECO:0000259" key="4">
    <source>
        <dbReference type="PROSITE" id="PS01124"/>
    </source>
</evidence>
<dbReference type="InterPro" id="IPR052158">
    <property type="entry name" value="INH-QAR"/>
</dbReference>
<protein>
    <recommendedName>
        <fullName evidence="4">HTH araC/xylS-type domain-containing protein</fullName>
    </recommendedName>
</protein>
<dbReference type="SUPFAM" id="SSF46689">
    <property type="entry name" value="Homeodomain-like"/>
    <property type="match status" value="2"/>
</dbReference>
<dbReference type="InterPro" id="IPR002818">
    <property type="entry name" value="DJ-1/PfpI"/>
</dbReference>
<dbReference type="GO" id="GO:0003700">
    <property type="term" value="F:DNA-binding transcription factor activity"/>
    <property type="evidence" value="ECO:0007669"/>
    <property type="project" value="InterPro"/>
</dbReference>
<dbReference type="SMART" id="SM00342">
    <property type="entry name" value="HTH_ARAC"/>
    <property type="match status" value="1"/>
</dbReference>
<dbReference type="AlphaFoldDB" id="A0A0F9HQK8"/>
<dbReference type="Gene3D" id="3.40.50.880">
    <property type="match status" value="1"/>
</dbReference>
<evidence type="ECO:0000256" key="3">
    <source>
        <dbReference type="ARBA" id="ARBA00023163"/>
    </source>
</evidence>
<reference evidence="5" key="1">
    <citation type="journal article" date="2015" name="Nature">
        <title>Complex archaea that bridge the gap between prokaryotes and eukaryotes.</title>
        <authorList>
            <person name="Spang A."/>
            <person name="Saw J.H."/>
            <person name="Jorgensen S.L."/>
            <person name="Zaremba-Niedzwiedzka K."/>
            <person name="Martijn J."/>
            <person name="Lind A.E."/>
            <person name="van Eijk R."/>
            <person name="Schleper C."/>
            <person name="Guy L."/>
            <person name="Ettema T.J."/>
        </authorList>
    </citation>
    <scope>NUCLEOTIDE SEQUENCE</scope>
</reference>
<proteinExistence type="predicted"/>
<feature type="domain" description="HTH araC/xylS-type" evidence="4">
    <location>
        <begin position="231"/>
        <end position="329"/>
    </location>
</feature>
<dbReference type="InterPro" id="IPR018062">
    <property type="entry name" value="HTH_AraC-typ_CS"/>
</dbReference>
<dbReference type="CDD" id="cd03138">
    <property type="entry name" value="GATase1_AraC_2"/>
    <property type="match status" value="1"/>
</dbReference>
<dbReference type="PROSITE" id="PS00041">
    <property type="entry name" value="HTH_ARAC_FAMILY_1"/>
    <property type="match status" value="1"/>
</dbReference>
<accession>A0A0F9HQK8</accession>
<evidence type="ECO:0000256" key="1">
    <source>
        <dbReference type="ARBA" id="ARBA00023015"/>
    </source>
</evidence>
<keyword evidence="3" id="KW-0804">Transcription</keyword>
<dbReference type="SUPFAM" id="SSF52317">
    <property type="entry name" value="Class I glutamine amidotransferase-like"/>
    <property type="match status" value="1"/>
</dbReference>
<dbReference type="GO" id="GO:0043565">
    <property type="term" value="F:sequence-specific DNA binding"/>
    <property type="evidence" value="ECO:0007669"/>
    <property type="project" value="InterPro"/>
</dbReference>
<dbReference type="InterPro" id="IPR018060">
    <property type="entry name" value="HTH_AraC"/>
</dbReference>
<comment type="caution">
    <text evidence="5">The sequence shown here is derived from an EMBL/GenBank/DDBJ whole genome shotgun (WGS) entry which is preliminary data.</text>
</comment>
<keyword evidence="2" id="KW-0238">DNA-binding</keyword>
<dbReference type="PANTHER" id="PTHR43130">
    <property type="entry name" value="ARAC-FAMILY TRANSCRIPTIONAL REGULATOR"/>
    <property type="match status" value="1"/>
</dbReference>
<evidence type="ECO:0000313" key="5">
    <source>
        <dbReference type="EMBL" id="KKM17636.1"/>
    </source>
</evidence>
<dbReference type="Gene3D" id="1.10.10.60">
    <property type="entry name" value="Homeodomain-like"/>
    <property type="match status" value="2"/>
</dbReference>
<dbReference type="PROSITE" id="PS01124">
    <property type="entry name" value="HTH_ARAC_FAMILY_2"/>
    <property type="match status" value="1"/>
</dbReference>